<dbReference type="Proteomes" id="UP000549394">
    <property type="component" value="Unassembled WGS sequence"/>
</dbReference>
<keyword evidence="6 10" id="KW-0472">Membrane</keyword>
<feature type="transmembrane region" description="Helical" evidence="10">
    <location>
        <begin position="23"/>
        <end position="44"/>
    </location>
</feature>
<evidence type="ECO:0000256" key="10">
    <source>
        <dbReference type="SAM" id="Phobius"/>
    </source>
</evidence>
<evidence type="ECO:0000256" key="4">
    <source>
        <dbReference type="ARBA" id="ARBA00022989"/>
    </source>
</evidence>
<evidence type="ECO:0000256" key="7">
    <source>
        <dbReference type="ARBA" id="ARBA00023180"/>
    </source>
</evidence>
<dbReference type="PANTHER" id="PTHR10258">
    <property type="entry name" value="CALCIUM-ACTIVATED POTASSIUM CHANNEL SUBUNIT BETA"/>
    <property type="match status" value="1"/>
</dbReference>
<keyword evidence="3 10" id="KW-0812">Transmembrane</keyword>
<dbReference type="GO" id="GO:0015269">
    <property type="term" value="F:calcium-activated potassium channel activity"/>
    <property type="evidence" value="ECO:0007669"/>
    <property type="project" value="InterPro"/>
</dbReference>
<dbReference type="PANTHER" id="PTHR10258:SF8">
    <property type="entry name" value="CALCIUM-ACTIVATED POTASSIUM CHANNEL BK ALPHA SUBUNIT DOMAIN-CONTAINING PROTEIN"/>
    <property type="match status" value="1"/>
</dbReference>
<feature type="transmembrane region" description="Helical" evidence="10">
    <location>
        <begin position="182"/>
        <end position="201"/>
    </location>
</feature>
<evidence type="ECO:0000313" key="11">
    <source>
        <dbReference type="EMBL" id="CAD5122245.1"/>
    </source>
</evidence>
<evidence type="ECO:0000256" key="8">
    <source>
        <dbReference type="ARBA" id="ARBA00023303"/>
    </source>
</evidence>
<dbReference type="InterPro" id="IPR003930">
    <property type="entry name" value="K_chnl_Ca-activ_BK_bsu"/>
</dbReference>
<evidence type="ECO:0000256" key="5">
    <source>
        <dbReference type="ARBA" id="ARBA00023065"/>
    </source>
</evidence>
<dbReference type="OrthoDB" id="5962477at2759"/>
<comment type="subcellular location">
    <subcellularLocation>
        <location evidence="1">Membrane</location>
        <topology evidence="1">Multi-pass membrane protein</topology>
    </subcellularLocation>
</comment>
<keyword evidence="8" id="KW-0407">Ion channel</keyword>
<evidence type="ECO:0000256" key="2">
    <source>
        <dbReference type="ARBA" id="ARBA00022448"/>
    </source>
</evidence>
<dbReference type="GO" id="GO:0008076">
    <property type="term" value="C:voltage-gated potassium channel complex"/>
    <property type="evidence" value="ECO:0007669"/>
    <property type="project" value="TreeGrafter"/>
</dbReference>
<dbReference type="EMBL" id="CAJFCJ010000016">
    <property type="protein sequence ID" value="CAD5122245.1"/>
    <property type="molecule type" value="Genomic_DNA"/>
</dbReference>
<keyword evidence="4 10" id="KW-1133">Transmembrane helix</keyword>
<sequence>MILLGLPRNQTETGVFRTRASNCLLLTVAVVASCIMVACGVMIVREYSLSSHYLKTSCRISGIQKSGHGTCTYCDRKKEQEKEKNACKDVRFPCYTIGVKYSKNQVERSGTLYSDSLEAAGVQNQCPYKTCKSTFDENKVEVEKQLVPYRTKMEKKTLFECFYNEGEGNLVILFKKHTRSEVIHSMLWPSLVIFGCGLLFIRLEMHRRGIKFCNKTSLDMDEPKTPLKSSHHQPVPKIMLDDRSNSMPALNIPNNPNTNIELRCSDPTLSKDSKQRLKYQNQRPSSLDSPPSMMMGYETPV</sequence>
<dbReference type="Pfam" id="PF03185">
    <property type="entry name" value="CaKB"/>
    <property type="match status" value="1"/>
</dbReference>
<dbReference type="GO" id="GO:0005513">
    <property type="term" value="P:detection of calcium ion"/>
    <property type="evidence" value="ECO:0007669"/>
    <property type="project" value="TreeGrafter"/>
</dbReference>
<keyword evidence="12" id="KW-1185">Reference proteome</keyword>
<keyword evidence="5" id="KW-0406">Ion transport</keyword>
<keyword evidence="2" id="KW-0813">Transport</keyword>
<gene>
    <name evidence="11" type="ORF">DGYR_LOCUS10076</name>
</gene>
<feature type="compositionally biased region" description="Low complexity" evidence="9">
    <location>
        <begin position="284"/>
        <end position="295"/>
    </location>
</feature>
<comment type="caution">
    <text evidence="11">The sequence shown here is derived from an EMBL/GenBank/DDBJ whole genome shotgun (WGS) entry which is preliminary data.</text>
</comment>
<dbReference type="GO" id="GO:0015459">
    <property type="term" value="F:potassium channel regulator activity"/>
    <property type="evidence" value="ECO:0007669"/>
    <property type="project" value="TreeGrafter"/>
</dbReference>
<evidence type="ECO:0000313" key="12">
    <source>
        <dbReference type="Proteomes" id="UP000549394"/>
    </source>
</evidence>
<keyword evidence="7" id="KW-0325">Glycoprotein</keyword>
<proteinExistence type="predicted"/>
<feature type="region of interest" description="Disordered" evidence="9">
    <location>
        <begin position="244"/>
        <end position="301"/>
    </location>
</feature>
<feature type="compositionally biased region" description="Polar residues" evidence="9">
    <location>
        <begin position="245"/>
        <end position="260"/>
    </location>
</feature>
<evidence type="ECO:0000256" key="6">
    <source>
        <dbReference type="ARBA" id="ARBA00023136"/>
    </source>
</evidence>
<protein>
    <submittedName>
        <fullName evidence="11">DgyrCDS10693</fullName>
    </submittedName>
</protein>
<name>A0A7I8W613_9ANNE</name>
<evidence type="ECO:0000256" key="9">
    <source>
        <dbReference type="SAM" id="MobiDB-lite"/>
    </source>
</evidence>
<dbReference type="AlphaFoldDB" id="A0A7I8W613"/>
<reference evidence="11 12" key="1">
    <citation type="submission" date="2020-08" db="EMBL/GenBank/DDBJ databases">
        <authorList>
            <person name="Hejnol A."/>
        </authorList>
    </citation>
    <scope>NUCLEOTIDE SEQUENCE [LARGE SCALE GENOMIC DNA]</scope>
</reference>
<evidence type="ECO:0000256" key="1">
    <source>
        <dbReference type="ARBA" id="ARBA00004141"/>
    </source>
</evidence>
<evidence type="ECO:0000256" key="3">
    <source>
        <dbReference type="ARBA" id="ARBA00022692"/>
    </source>
</evidence>
<accession>A0A7I8W613</accession>
<organism evidence="11 12">
    <name type="scientific">Dimorphilus gyrociliatus</name>
    <dbReference type="NCBI Taxonomy" id="2664684"/>
    <lineage>
        <taxon>Eukaryota</taxon>
        <taxon>Metazoa</taxon>
        <taxon>Spiralia</taxon>
        <taxon>Lophotrochozoa</taxon>
        <taxon>Annelida</taxon>
        <taxon>Polychaeta</taxon>
        <taxon>Polychaeta incertae sedis</taxon>
        <taxon>Dinophilidae</taxon>
        <taxon>Dimorphilus</taxon>
    </lineage>
</organism>